<dbReference type="Proteomes" id="UP000790787">
    <property type="component" value="Chromosome 1"/>
</dbReference>
<evidence type="ECO:0000313" key="1">
    <source>
        <dbReference type="Proteomes" id="UP000790787"/>
    </source>
</evidence>
<proteinExistence type="predicted"/>
<evidence type="ECO:0000313" key="2">
    <source>
        <dbReference type="RefSeq" id="XP_075075542.1"/>
    </source>
</evidence>
<name>A0AC58RS39_TOBAC</name>
<protein>
    <submittedName>
        <fullName evidence="2">Uncharacterized protein LOC142162744</fullName>
    </submittedName>
</protein>
<gene>
    <name evidence="2" type="primary">LOC142162744</name>
</gene>
<reference evidence="1" key="1">
    <citation type="journal article" date="2014" name="Nat. Commun.">
        <title>The tobacco genome sequence and its comparison with those of tomato and potato.</title>
        <authorList>
            <person name="Sierro N."/>
            <person name="Battey J.N."/>
            <person name="Ouadi S."/>
            <person name="Bakaher N."/>
            <person name="Bovet L."/>
            <person name="Willig A."/>
            <person name="Goepfert S."/>
            <person name="Peitsch M.C."/>
            <person name="Ivanov N.V."/>
        </authorList>
    </citation>
    <scope>NUCLEOTIDE SEQUENCE [LARGE SCALE GENOMIC DNA]</scope>
</reference>
<keyword evidence="1" id="KW-1185">Reference proteome</keyword>
<sequence length="152" mass="17793">MSTLANKHRADRNFNEGDWVYLKLQPYRQITLSNHLFSKISTKYYGPYQILQKIGPVAYKLSLPSHVAIRPTFHVSQLKPCYVIPDRVNHPPVIDVTSTYYVEPQEILDRRMIKRGNKAVPQILVQWSQMSKEQATWENYAVMKLKFPSFLP</sequence>
<reference evidence="2" key="2">
    <citation type="submission" date="2025-08" db="UniProtKB">
        <authorList>
            <consortium name="RefSeq"/>
        </authorList>
    </citation>
    <scope>IDENTIFICATION</scope>
    <source>
        <tissue evidence="2">Leaf</tissue>
    </source>
</reference>
<dbReference type="RefSeq" id="XP_075075542.1">
    <property type="nucleotide sequence ID" value="XM_075219441.1"/>
</dbReference>
<organism evidence="1 2">
    <name type="scientific">Nicotiana tabacum</name>
    <name type="common">Common tobacco</name>
    <dbReference type="NCBI Taxonomy" id="4097"/>
    <lineage>
        <taxon>Eukaryota</taxon>
        <taxon>Viridiplantae</taxon>
        <taxon>Streptophyta</taxon>
        <taxon>Embryophyta</taxon>
        <taxon>Tracheophyta</taxon>
        <taxon>Spermatophyta</taxon>
        <taxon>Magnoliopsida</taxon>
        <taxon>eudicotyledons</taxon>
        <taxon>Gunneridae</taxon>
        <taxon>Pentapetalae</taxon>
        <taxon>asterids</taxon>
        <taxon>lamiids</taxon>
        <taxon>Solanales</taxon>
        <taxon>Solanaceae</taxon>
        <taxon>Nicotianoideae</taxon>
        <taxon>Nicotianeae</taxon>
        <taxon>Nicotiana</taxon>
    </lineage>
</organism>
<accession>A0AC58RS39</accession>